<reference evidence="1" key="2">
    <citation type="submission" date="2015-03" db="UniProtKB">
        <authorList>
            <consortium name="EnsemblPlants"/>
        </authorList>
    </citation>
    <scope>IDENTIFICATION</scope>
</reference>
<sequence>MPKKHEKQNRELQVRRNLKKESTCLNGRSKNWMYYHNKLRIERDPGMNLSFHCWLRRIEMTILLE</sequence>
<keyword evidence="2" id="KW-1185">Reference proteome</keyword>
<dbReference type="Gramene" id="Bo6g048190.1">
    <property type="protein sequence ID" value="Bo6g048190.1"/>
    <property type="gene ID" value="Bo6g048190"/>
</dbReference>
<dbReference type="AlphaFoldDB" id="A0A0D3CS33"/>
<dbReference type="HOGENOM" id="CLU_2852786_0_0_1"/>
<evidence type="ECO:0000313" key="2">
    <source>
        <dbReference type="Proteomes" id="UP000032141"/>
    </source>
</evidence>
<reference evidence="1 2" key="1">
    <citation type="journal article" date="2014" name="Genome Biol.">
        <title>Transcriptome and methylome profiling reveals relics of genome dominance in the mesopolyploid Brassica oleracea.</title>
        <authorList>
            <person name="Parkin I.A."/>
            <person name="Koh C."/>
            <person name="Tang H."/>
            <person name="Robinson S.J."/>
            <person name="Kagale S."/>
            <person name="Clarke W.E."/>
            <person name="Town C.D."/>
            <person name="Nixon J."/>
            <person name="Krishnakumar V."/>
            <person name="Bidwell S.L."/>
            <person name="Denoeud F."/>
            <person name="Belcram H."/>
            <person name="Links M.G."/>
            <person name="Just J."/>
            <person name="Clarke C."/>
            <person name="Bender T."/>
            <person name="Huebert T."/>
            <person name="Mason A.S."/>
            <person name="Pires J.C."/>
            <person name="Barker G."/>
            <person name="Moore J."/>
            <person name="Walley P.G."/>
            <person name="Manoli S."/>
            <person name="Batley J."/>
            <person name="Edwards D."/>
            <person name="Nelson M.N."/>
            <person name="Wang X."/>
            <person name="Paterson A.H."/>
            <person name="King G."/>
            <person name="Bancroft I."/>
            <person name="Chalhoub B."/>
            <person name="Sharpe A.G."/>
        </authorList>
    </citation>
    <scope>NUCLEOTIDE SEQUENCE</scope>
    <source>
        <strain evidence="1 2">cv. TO1000</strain>
    </source>
</reference>
<protein>
    <submittedName>
        <fullName evidence="1">Uncharacterized protein</fullName>
    </submittedName>
</protein>
<accession>A0A0D3CS33</accession>
<evidence type="ECO:0000313" key="1">
    <source>
        <dbReference type="EnsemblPlants" id="Bo6g048190.1"/>
    </source>
</evidence>
<dbReference type="EnsemblPlants" id="Bo6g048190.1">
    <property type="protein sequence ID" value="Bo6g048190.1"/>
    <property type="gene ID" value="Bo6g048190"/>
</dbReference>
<name>A0A0D3CS33_BRAOL</name>
<organism evidence="1 2">
    <name type="scientific">Brassica oleracea var. oleracea</name>
    <dbReference type="NCBI Taxonomy" id="109376"/>
    <lineage>
        <taxon>Eukaryota</taxon>
        <taxon>Viridiplantae</taxon>
        <taxon>Streptophyta</taxon>
        <taxon>Embryophyta</taxon>
        <taxon>Tracheophyta</taxon>
        <taxon>Spermatophyta</taxon>
        <taxon>Magnoliopsida</taxon>
        <taxon>eudicotyledons</taxon>
        <taxon>Gunneridae</taxon>
        <taxon>Pentapetalae</taxon>
        <taxon>rosids</taxon>
        <taxon>malvids</taxon>
        <taxon>Brassicales</taxon>
        <taxon>Brassicaceae</taxon>
        <taxon>Brassiceae</taxon>
        <taxon>Brassica</taxon>
    </lineage>
</organism>
<dbReference type="Proteomes" id="UP000032141">
    <property type="component" value="Chromosome C6"/>
</dbReference>
<proteinExistence type="predicted"/>